<dbReference type="PROSITE" id="PS00690">
    <property type="entry name" value="DEAH_ATP_HELICASE"/>
    <property type="match status" value="1"/>
</dbReference>
<dbReference type="PROSITE" id="PS51194">
    <property type="entry name" value="HELICASE_CTER"/>
    <property type="match status" value="1"/>
</dbReference>
<evidence type="ECO:0000313" key="8">
    <source>
        <dbReference type="EMBL" id="KRL95902.1"/>
    </source>
</evidence>
<dbReference type="PATRIC" id="fig|1423753.3.peg.2238"/>
<reference evidence="8 9" key="1">
    <citation type="journal article" date="2015" name="Genome Announc.">
        <title>Expanding the biotechnology potential of lactobacilli through comparative genomics of 213 strains and associated genera.</title>
        <authorList>
            <person name="Sun Z."/>
            <person name="Harris H.M."/>
            <person name="McCann A."/>
            <person name="Guo C."/>
            <person name="Argimon S."/>
            <person name="Zhang W."/>
            <person name="Yang X."/>
            <person name="Jeffery I.B."/>
            <person name="Cooney J.C."/>
            <person name="Kagawa T.F."/>
            <person name="Liu W."/>
            <person name="Song Y."/>
            <person name="Salvetti E."/>
            <person name="Wrobel A."/>
            <person name="Rasinkangas P."/>
            <person name="Parkhill J."/>
            <person name="Rea M.C."/>
            <person name="O'Sullivan O."/>
            <person name="Ritari J."/>
            <person name="Douillard F.P."/>
            <person name="Paul Ross R."/>
            <person name="Yang R."/>
            <person name="Briner A.E."/>
            <person name="Felis G.E."/>
            <person name="de Vos W.M."/>
            <person name="Barrangou R."/>
            <person name="Klaenhammer T.R."/>
            <person name="Caufield P.W."/>
            <person name="Cui Y."/>
            <person name="Zhang H."/>
            <person name="O'Toole P.W."/>
        </authorList>
    </citation>
    <scope>NUCLEOTIDE SEQUENCE [LARGE SCALE GENOMIC DNA]</scope>
    <source>
        <strain evidence="8 9">DSM 16381</strain>
    </source>
</reference>
<proteinExistence type="predicted"/>
<dbReference type="Proteomes" id="UP000051580">
    <property type="component" value="Unassembled WGS sequence"/>
</dbReference>
<dbReference type="SMART" id="SM00487">
    <property type="entry name" value="DEXDc"/>
    <property type="match status" value="1"/>
</dbReference>
<dbReference type="GO" id="GO:0005524">
    <property type="term" value="F:ATP binding"/>
    <property type="evidence" value="ECO:0007669"/>
    <property type="project" value="UniProtKB-KW"/>
</dbReference>
<keyword evidence="4" id="KW-0067">ATP-binding</keyword>
<accession>A0A0R1US67</accession>
<evidence type="ECO:0000313" key="9">
    <source>
        <dbReference type="Proteomes" id="UP000051580"/>
    </source>
</evidence>
<dbReference type="InterPro" id="IPR027417">
    <property type="entry name" value="P-loop_NTPase"/>
</dbReference>
<dbReference type="Pfam" id="PF00270">
    <property type="entry name" value="DEAD"/>
    <property type="match status" value="1"/>
</dbReference>
<dbReference type="Gene3D" id="3.40.50.300">
    <property type="entry name" value="P-loop containing nucleotide triphosphate hydrolases"/>
    <property type="match status" value="2"/>
</dbReference>
<dbReference type="RefSeq" id="WP_057732593.1">
    <property type="nucleotide sequence ID" value="NZ_AZFS01000044.1"/>
</dbReference>
<dbReference type="PANTHER" id="PTHR13710">
    <property type="entry name" value="DNA HELICASE RECQ FAMILY MEMBER"/>
    <property type="match status" value="1"/>
</dbReference>
<dbReference type="InterPro" id="IPR011545">
    <property type="entry name" value="DEAD/DEAH_box_helicase_dom"/>
</dbReference>
<feature type="domain" description="Helicase ATP-binding" evidence="6">
    <location>
        <begin position="26"/>
        <end position="193"/>
    </location>
</feature>
<evidence type="ECO:0000259" key="7">
    <source>
        <dbReference type="PROSITE" id="PS51194"/>
    </source>
</evidence>
<keyword evidence="2" id="KW-0378">Hydrolase</keyword>
<dbReference type="GO" id="GO:0003677">
    <property type="term" value="F:DNA binding"/>
    <property type="evidence" value="ECO:0007669"/>
    <property type="project" value="UniProtKB-KW"/>
</dbReference>
<evidence type="ECO:0000256" key="1">
    <source>
        <dbReference type="ARBA" id="ARBA00022741"/>
    </source>
</evidence>
<keyword evidence="5" id="KW-0238">DNA-binding</keyword>
<sequence>MLEPLTTSLEKVFGFNTFRSGQAAALTALEAGQDTLAVLPTGAGKTLIYQLYGYRHPGCVLIISPLLSLMNDQVNRMHMAGFRRAAAINSLTSYSERQEILRHLGDYQFLFMSPEMLAQPQMLAQIKQLQLGLLVIDEAHCIVQWGPDFRPEYLLLGAIRSQLQQPLTLMLTATAGQTTRQEIAKQLRSQPQIVAESVDRPNIFLDVEHVENEPEKQERLTQLVGQMQGPGVVYFSSKQQATDTALSLQQQTGARVAAYHAGLSSEDRFKIQQQFMADQLDVICATSAFGMGIDKNDVRYVIHYHLPADFESYAQEIGRAGRDGQQSIAILLYASGDEQLPLMLGQANRPEAETIHRYYARPQAFSEEDAAIALLAFYRRHGISEAAVIQLFSRRERERNRALAQMLAYVREPHCLRHNWLQAFDEQSPEHQADCCAPAGMSPDLAQLGLLAKAKTAPVDSVDDWRARLHRLF</sequence>
<dbReference type="STRING" id="1423753.FD28_GL002131"/>
<evidence type="ECO:0000256" key="5">
    <source>
        <dbReference type="ARBA" id="ARBA00023125"/>
    </source>
</evidence>
<dbReference type="CDD" id="cd18794">
    <property type="entry name" value="SF2_C_RecQ"/>
    <property type="match status" value="1"/>
</dbReference>
<evidence type="ECO:0000259" key="6">
    <source>
        <dbReference type="PROSITE" id="PS51192"/>
    </source>
</evidence>
<dbReference type="SUPFAM" id="SSF52540">
    <property type="entry name" value="P-loop containing nucleoside triphosphate hydrolases"/>
    <property type="match status" value="1"/>
</dbReference>
<keyword evidence="9" id="KW-1185">Reference proteome</keyword>
<keyword evidence="3 8" id="KW-0347">Helicase</keyword>
<dbReference type="InterPro" id="IPR001650">
    <property type="entry name" value="Helicase_C-like"/>
</dbReference>
<gene>
    <name evidence="8" type="ORF">FD28_GL002131</name>
</gene>
<keyword evidence="1" id="KW-0547">Nucleotide-binding</keyword>
<dbReference type="InterPro" id="IPR014001">
    <property type="entry name" value="Helicase_ATP-bd"/>
</dbReference>
<dbReference type="NCBIfam" id="TIGR00614">
    <property type="entry name" value="recQ_fam"/>
    <property type="match status" value="1"/>
</dbReference>
<organism evidence="8 9">
    <name type="scientific">Levilactobacillus hammesii DSM 16381</name>
    <dbReference type="NCBI Taxonomy" id="1423753"/>
    <lineage>
        <taxon>Bacteria</taxon>
        <taxon>Bacillati</taxon>
        <taxon>Bacillota</taxon>
        <taxon>Bacilli</taxon>
        <taxon>Lactobacillales</taxon>
        <taxon>Lactobacillaceae</taxon>
        <taxon>Levilactobacillus</taxon>
    </lineage>
</organism>
<dbReference type="GO" id="GO:0005737">
    <property type="term" value="C:cytoplasm"/>
    <property type="evidence" value="ECO:0007669"/>
    <property type="project" value="TreeGrafter"/>
</dbReference>
<evidence type="ECO:0000256" key="3">
    <source>
        <dbReference type="ARBA" id="ARBA00022806"/>
    </source>
</evidence>
<dbReference type="AlphaFoldDB" id="A0A0R1US67"/>
<dbReference type="PANTHER" id="PTHR13710:SF84">
    <property type="entry name" value="ATP-DEPENDENT DNA HELICASE RECS-RELATED"/>
    <property type="match status" value="1"/>
</dbReference>
<dbReference type="EMBL" id="AZFS01000044">
    <property type="protein sequence ID" value="KRL95902.1"/>
    <property type="molecule type" value="Genomic_DNA"/>
</dbReference>
<evidence type="ECO:0000256" key="2">
    <source>
        <dbReference type="ARBA" id="ARBA00022801"/>
    </source>
</evidence>
<dbReference type="GO" id="GO:0006281">
    <property type="term" value="P:DNA repair"/>
    <property type="evidence" value="ECO:0007669"/>
    <property type="project" value="TreeGrafter"/>
</dbReference>
<dbReference type="GO" id="GO:0043590">
    <property type="term" value="C:bacterial nucleoid"/>
    <property type="evidence" value="ECO:0007669"/>
    <property type="project" value="TreeGrafter"/>
</dbReference>
<comment type="caution">
    <text evidence="8">The sequence shown here is derived from an EMBL/GenBank/DDBJ whole genome shotgun (WGS) entry which is preliminary data.</text>
</comment>
<dbReference type="GO" id="GO:0006310">
    <property type="term" value="P:DNA recombination"/>
    <property type="evidence" value="ECO:0007669"/>
    <property type="project" value="InterPro"/>
</dbReference>
<evidence type="ECO:0000256" key="4">
    <source>
        <dbReference type="ARBA" id="ARBA00022840"/>
    </source>
</evidence>
<dbReference type="GO" id="GO:0009378">
    <property type="term" value="F:four-way junction helicase activity"/>
    <property type="evidence" value="ECO:0007669"/>
    <property type="project" value="TreeGrafter"/>
</dbReference>
<name>A0A0R1US67_9LACO</name>
<dbReference type="GO" id="GO:0043138">
    <property type="term" value="F:3'-5' DNA helicase activity"/>
    <property type="evidence" value="ECO:0007669"/>
    <property type="project" value="TreeGrafter"/>
</dbReference>
<dbReference type="PROSITE" id="PS51192">
    <property type="entry name" value="HELICASE_ATP_BIND_1"/>
    <property type="match status" value="1"/>
</dbReference>
<dbReference type="OrthoDB" id="9763310at2"/>
<protein>
    <submittedName>
        <fullName evidence="8">Superfamily II DNA helicase</fullName>
    </submittedName>
</protein>
<dbReference type="Pfam" id="PF00271">
    <property type="entry name" value="Helicase_C"/>
    <property type="match status" value="1"/>
</dbReference>
<dbReference type="CDD" id="cd17920">
    <property type="entry name" value="DEXHc_RecQ"/>
    <property type="match status" value="1"/>
</dbReference>
<dbReference type="SMART" id="SM00490">
    <property type="entry name" value="HELICc"/>
    <property type="match status" value="1"/>
</dbReference>
<dbReference type="InterPro" id="IPR002464">
    <property type="entry name" value="DNA/RNA_helicase_DEAH_CS"/>
</dbReference>
<dbReference type="GO" id="GO:0016787">
    <property type="term" value="F:hydrolase activity"/>
    <property type="evidence" value="ECO:0007669"/>
    <property type="project" value="UniProtKB-KW"/>
</dbReference>
<feature type="domain" description="Helicase C-terminal" evidence="7">
    <location>
        <begin position="219"/>
        <end position="363"/>
    </location>
</feature>
<dbReference type="GO" id="GO:0030894">
    <property type="term" value="C:replisome"/>
    <property type="evidence" value="ECO:0007669"/>
    <property type="project" value="TreeGrafter"/>
</dbReference>
<dbReference type="InterPro" id="IPR004589">
    <property type="entry name" value="DNA_helicase_ATP-dep_RecQ"/>
</dbReference>